<keyword evidence="1" id="KW-0812">Transmembrane</keyword>
<evidence type="ECO:0000256" key="1">
    <source>
        <dbReference type="SAM" id="Phobius"/>
    </source>
</evidence>
<keyword evidence="3" id="KW-1185">Reference proteome</keyword>
<dbReference type="EMBL" id="BMJH01000003">
    <property type="protein sequence ID" value="GGC72277.1"/>
    <property type="molecule type" value="Genomic_DNA"/>
</dbReference>
<name>A0A916XGT2_9ACTN</name>
<reference evidence="2" key="1">
    <citation type="journal article" date="2014" name="Int. J. Syst. Evol. Microbiol.">
        <title>Complete genome sequence of Corynebacterium casei LMG S-19264T (=DSM 44701T), isolated from a smear-ripened cheese.</title>
        <authorList>
            <consortium name="US DOE Joint Genome Institute (JGI-PGF)"/>
            <person name="Walter F."/>
            <person name="Albersmeier A."/>
            <person name="Kalinowski J."/>
            <person name="Ruckert C."/>
        </authorList>
    </citation>
    <scope>NUCLEOTIDE SEQUENCE</scope>
    <source>
        <strain evidence="2">CGMCC 1.15478</strain>
    </source>
</reference>
<dbReference type="AlphaFoldDB" id="A0A916XGT2"/>
<reference evidence="2" key="2">
    <citation type="submission" date="2020-09" db="EMBL/GenBank/DDBJ databases">
        <authorList>
            <person name="Sun Q."/>
            <person name="Zhou Y."/>
        </authorList>
    </citation>
    <scope>NUCLEOTIDE SEQUENCE</scope>
    <source>
        <strain evidence="2">CGMCC 1.15478</strain>
    </source>
</reference>
<evidence type="ECO:0000313" key="2">
    <source>
        <dbReference type="EMBL" id="GGC72277.1"/>
    </source>
</evidence>
<accession>A0A916XGT2</accession>
<feature type="transmembrane region" description="Helical" evidence="1">
    <location>
        <begin position="14"/>
        <end position="32"/>
    </location>
</feature>
<sequence length="111" mass="11952">MNVPVDTPSRLEKISLILALVSAIVLSIAAVVESSWVLAIAAIILVLFVAGLGNTYRRSSQSAKIAGSLSPDDIRSITGDETDRVLQIRALRRRYPALTLSHAVFLVDNLP</sequence>
<dbReference type="Proteomes" id="UP000641514">
    <property type="component" value="Unassembled WGS sequence"/>
</dbReference>
<dbReference type="RefSeq" id="WP_188675867.1">
    <property type="nucleotide sequence ID" value="NZ_BMJH01000003.1"/>
</dbReference>
<keyword evidence="1" id="KW-1133">Transmembrane helix</keyword>
<comment type="caution">
    <text evidence="2">The sequence shown here is derived from an EMBL/GenBank/DDBJ whole genome shotgun (WGS) entry which is preliminary data.</text>
</comment>
<protein>
    <submittedName>
        <fullName evidence="2">Uncharacterized protein</fullName>
    </submittedName>
</protein>
<evidence type="ECO:0000313" key="3">
    <source>
        <dbReference type="Proteomes" id="UP000641514"/>
    </source>
</evidence>
<keyword evidence="1" id="KW-0472">Membrane</keyword>
<gene>
    <name evidence="2" type="ORF">GCM10011410_26620</name>
</gene>
<feature type="transmembrane region" description="Helical" evidence="1">
    <location>
        <begin position="38"/>
        <end position="56"/>
    </location>
</feature>
<organism evidence="2 3">
    <name type="scientific">Hoyosella rhizosphaerae</name>
    <dbReference type="NCBI Taxonomy" id="1755582"/>
    <lineage>
        <taxon>Bacteria</taxon>
        <taxon>Bacillati</taxon>
        <taxon>Actinomycetota</taxon>
        <taxon>Actinomycetes</taxon>
        <taxon>Mycobacteriales</taxon>
        <taxon>Hoyosellaceae</taxon>
        <taxon>Hoyosella</taxon>
    </lineage>
</organism>
<proteinExistence type="predicted"/>